<dbReference type="RefSeq" id="WP_379087334.1">
    <property type="nucleotide sequence ID" value="NZ_JBHTJO010000001.1"/>
</dbReference>
<gene>
    <name evidence="1" type="ORF">ACFQ2F_06315</name>
</gene>
<organism evidence="1 2">
    <name type="scientific">Methyloligella solikamskensis</name>
    <dbReference type="NCBI Taxonomy" id="1177756"/>
    <lineage>
        <taxon>Bacteria</taxon>
        <taxon>Pseudomonadati</taxon>
        <taxon>Pseudomonadota</taxon>
        <taxon>Alphaproteobacteria</taxon>
        <taxon>Hyphomicrobiales</taxon>
        <taxon>Hyphomicrobiaceae</taxon>
        <taxon>Methyloligella</taxon>
    </lineage>
</organism>
<dbReference type="Proteomes" id="UP001597102">
    <property type="component" value="Unassembled WGS sequence"/>
</dbReference>
<comment type="caution">
    <text evidence="1">The sequence shown here is derived from an EMBL/GenBank/DDBJ whole genome shotgun (WGS) entry which is preliminary data.</text>
</comment>
<protein>
    <submittedName>
        <fullName evidence="1">Uncharacterized protein</fullName>
    </submittedName>
</protein>
<evidence type="ECO:0000313" key="2">
    <source>
        <dbReference type="Proteomes" id="UP001597102"/>
    </source>
</evidence>
<keyword evidence="2" id="KW-1185">Reference proteome</keyword>
<accession>A0ABW3J8E1</accession>
<reference evidence="2" key="1">
    <citation type="journal article" date="2019" name="Int. J. Syst. Evol. Microbiol.">
        <title>The Global Catalogue of Microorganisms (GCM) 10K type strain sequencing project: providing services to taxonomists for standard genome sequencing and annotation.</title>
        <authorList>
            <consortium name="The Broad Institute Genomics Platform"/>
            <consortium name="The Broad Institute Genome Sequencing Center for Infectious Disease"/>
            <person name="Wu L."/>
            <person name="Ma J."/>
        </authorList>
    </citation>
    <scope>NUCLEOTIDE SEQUENCE [LARGE SCALE GENOMIC DNA]</scope>
    <source>
        <strain evidence="2">CCUG 61697</strain>
    </source>
</reference>
<name>A0ABW3J8E1_9HYPH</name>
<dbReference type="EMBL" id="JBHTJO010000001">
    <property type="protein sequence ID" value="MFD0986708.1"/>
    <property type="molecule type" value="Genomic_DNA"/>
</dbReference>
<sequence>MTKWKNRSQSTIRWAGRACLGLGLAAGFVSLEAVPAEAKIRCQGIYMQTKNGPIVTPYCSEKEIARVARSYGEKVTDAQVHNDALTKVRLCQRFGNDNRLKGACGAYNLRNYR</sequence>
<evidence type="ECO:0000313" key="1">
    <source>
        <dbReference type="EMBL" id="MFD0986708.1"/>
    </source>
</evidence>
<proteinExistence type="predicted"/>